<evidence type="ECO:0000256" key="1">
    <source>
        <dbReference type="ARBA" id="ARBA00004651"/>
    </source>
</evidence>
<feature type="transmembrane region" description="Helical" evidence="8">
    <location>
        <begin position="352"/>
        <end position="372"/>
    </location>
</feature>
<gene>
    <name evidence="9" type="ORF">ATK74_2705</name>
</gene>
<dbReference type="AlphaFoldDB" id="A0A2A9CVS8"/>
<feature type="transmembrane region" description="Helical" evidence="8">
    <location>
        <begin position="121"/>
        <end position="144"/>
    </location>
</feature>
<comment type="caution">
    <text evidence="9">The sequence shown here is derived from an EMBL/GenBank/DDBJ whole genome shotgun (WGS) entry which is preliminary data.</text>
</comment>
<dbReference type="Pfam" id="PF09594">
    <property type="entry name" value="GT87"/>
    <property type="match status" value="1"/>
</dbReference>
<evidence type="ECO:0000256" key="4">
    <source>
        <dbReference type="ARBA" id="ARBA00022692"/>
    </source>
</evidence>
<feature type="transmembrane region" description="Helical" evidence="8">
    <location>
        <begin position="156"/>
        <end position="186"/>
    </location>
</feature>
<sequence length="448" mass="49219">MSNPVPTIDRMLGGPLGGHAAPGGVWLRPAPWTYLVLTLNYLLLMIRQLPCITGANNLWPSMCYSDISVLYYWRGLKDGQIPYLDSQVEYPVLTGYFMELGRRLVVLLGGRSEPGLPSADVSTATLIFFGSTAVLIFALFVLLVRTHLRLGRPWDAMMIAVSPAIVTAGLINWDALVIALTALALLSWAKGKPIWTGIWLGLGIAAKLYPVLLLVPLVVLGARTGKYREVSQTVGATAVAWVLANLPVYLATPAGWWQFWKFNAERGGDLGSIWYVLKLAGWEVDASWAEGALMVLGTSLICGLLLLSERRARLAQGAFLIVALFLVLNKVYSPQYVLWLLPLLVLARPKWLEWVVYSIAETLYWVAIWAHLGGVLASGTPQDRLYWAAVLLRIGVTLWISARVIRDIVAPEHDPIRANGADEPDGGVFDNAPDAPWAQSLRGAFARR</sequence>
<dbReference type="EMBL" id="PDJC01000001">
    <property type="protein sequence ID" value="PFG18125.1"/>
    <property type="molecule type" value="Genomic_DNA"/>
</dbReference>
<accession>A0A2A9CVS8</accession>
<evidence type="ECO:0000256" key="5">
    <source>
        <dbReference type="ARBA" id="ARBA00022989"/>
    </source>
</evidence>
<dbReference type="Proteomes" id="UP000226079">
    <property type="component" value="Unassembled WGS sequence"/>
</dbReference>
<dbReference type="PIRSF" id="PIRSF010361">
    <property type="entry name" value="UCP010361"/>
    <property type="match status" value="1"/>
</dbReference>
<dbReference type="RefSeq" id="WP_098461501.1">
    <property type="nucleotide sequence ID" value="NZ_PDJC01000001.1"/>
</dbReference>
<comment type="similarity">
    <text evidence="7">Belongs to the glycosyltransferase 87 family.</text>
</comment>
<dbReference type="OrthoDB" id="3348156at2"/>
<evidence type="ECO:0000256" key="3">
    <source>
        <dbReference type="ARBA" id="ARBA00022679"/>
    </source>
</evidence>
<proteinExistence type="inferred from homology"/>
<keyword evidence="6 8" id="KW-0472">Membrane</keyword>
<keyword evidence="3" id="KW-0808">Transferase</keyword>
<dbReference type="GO" id="GO:0005886">
    <property type="term" value="C:plasma membrane"/>
    <property type="evidence" value="ECO:0007669"/>
    <property type="project" value="UniProtKB-SubCell"/>
</dbReference>
<organism evidence="9 10">
    <name type="scientific">Propionicimonas paludicola</name>
    <dbReference type="NCBI Taxonomy" id="185243"/>
    <lineage>
        <taxon>Bacteria</taxon>
        <taxon>Bacillati</taxon>
        <taxon>Actinomycetota</taxon>
        <taxon>Actinomycetes</taxon>
        <taxon>Propionibacteriales</taxon>
        <taxon>Nocardioidaceae</taxon>
        <taxon>Propionicimonas</taxon>
    </lineage>
</organism>
<reference evidence="9 10" key="1">
    <citation type="submission" date="2017-10" db="EMBL/GenBank/DDBJ databases">
        <title>Sequencing the genomes of 1000 actinobacteria strains.</title>
        <authorList>
            <person name="Klenk H.-P."/>
        </authorList>
    </citation>
    <scope>NUCLEOTIDE SEQUENCE [LARGE SCALE GENOMIC DNA]</scope>
    <source>
        <strain evidence="9 10">DSM 15597</strain>
    </source>
</reference>
<evidence type="ECO:0000256" key="6">
    <source>
        <dbReference type="ARBA" id="ARBA00023136"/>
    </source>
</evidence>
<feature type="transmembrane region" description="Helical" evidence="8">
    <location>
        <begin position="198"/>
        <end position="222"/>
    </location>
</feature>
<comment type="subcellular location">
    <subcellularLocation>
        <location evidence="1">Cell membrane</location>
        <topology evidence="1">Multi-pass membrane protein</topology>
    </subcellularLocation>
</comment>
<dbReference type="InterPro" id="IPR018584">
    <property type="entry name" value="GT87"/>
</dbReference>
<evidence type="ECO:0000256" key="8">
    <source>
        <dbReference type="SAM" id="Phobius"/>
    </source>
</evidence>
<keyword evidence="2" id="KW-1003">Cell membrane</keyword>
<keyword evidence="5 8" id="KW-1133">Transmembrane helix</keyword>
<evidence type="ECO:0000313" key="10">
    <source>
        <dbReference type="Proteomes" id="UP000226079"/>
    </source>
</evidence>
<feature type="transmembrane region" description="Helical" evidence="8">
    <location>
        <begin position="286"/>
        <end position="307"/>
    </location>
</feature>
<evidence type="ECO:0000256" key="7">
    <source>
        <dbReference type="ARBA" id="ARBA00024033"/>
    </source>
</evidence>
<protein>
    <submittedName>
        <fullName evidence="9">Putative membrane protein</fullName>
    </submittedName>
</protein>
<keyword evidence="4 8" id="KW-0812">Transmembrane</keyword>
<feature type="transmembrane region" description="Helical" evidence="8">
    <location>
        <begin position="314"/>
        <end position="332"/>
    </location>
</feature>
<dbReference type="GO" id="GO:0016758">
    <property type="term" value="F:hexosyltransferase activity"/>
    <property type="evidence" value="ECO:0007669"/>
    <property type="project" value="InterPro"/>
</dbReference>
<evidence type="ECO:0000256" key="2">
    <source>
        <dbReference type="ARBA" id="ARBA00022475"/>
    </source>
</evidence>
<name>A0A2A9CVS8_9ACTN</name>
<feature type="transmembrane region" description="Helical" evidence="8">
    <location>
        <begin position="234"/>
        <end position="252"/>
    </location>
</feature>
<keyword evidence="10" id="KW-1185">Reference proteome</keyword>
<evidence type="ECO:0000313" key="9">
    <source>
        <dbReference type="EMBL" id="PFG18125.1"/>
    </source>
</evidence>
<dbReference type="InterPro" id="IPR016570">
    <property type="entry name" value="UCP010361"/>
</dbReference>